<organism evidence="2 3">
    <name type="scientific">Hyalangium minutum</name>
    <dbReference type="NCBI Taxonomy" id="394096"/>
    <lineage>
        <taxon>Bacteria</taxon>
        <taxon>Pseudomonadati</taxon>
        <taxon>Myxococcota</taxon>
        <taxon>Myxococcia</taxon>
        <taxon>Myxococcales</taxon>
        <taxon>Cystobacterineae</taxon>
        <taxon>Archangiaceae</taxon>
        <taxon>Hyalangium</taxon>
    </lineage>
</organism>
<dbReference type="STRING" id="394096.DB31_7553"/>
<comment type="caution">
    <text evidence="2">The sequence shown here is derived from an EMBL/GenBank/DDBJ whole genome shotgun (WGS) entry which is preliminary data.</text>
</comment>
<evidence type="ECO:0000259" key="1">
    <source>
        <dbReference type="PROSITE" id="PS51186"/>
    </source>
</evidence>
<dbReference type="OrthoDB" id="5521920at2"/>
<dbReference type="SUPFAM" id="SSF55729">
    <property type="entry name" value="Acyl-CoA N-acyltransferases (Nat)"/>
    <property type="match status" value="1"/>
</dbReference>
<dbReference type="Gene3D" id="3.40.630.30">
    <property type="match status" value="1"/>
</dbReference>
<dbReference type="GO" id="GO:0016747">
    <property type="term" value="F:acyltransferase activity, transferring groups other than amino-acyl groups"/>
    <property type="evidence" value="ECO:0007669"/>
    <property type="project" value="InterPro"/>
</dbReference>
<proteinExistence type="predicted"/>
<dbReference type="Pfam" id="PF13527">
    <property type="entry name" value="Acetyltransf_9"/>
    <property type="match status" value="1"/>
</dbReference>
<dbReference type="InterPro" id="IPR000182">
    <property type="entry name" value="GNAT_dom"/>
</dbReference>
<dbReference type="PROSITE" id="PS51186">
    <property type="entry name" value="GNAT"/>
    <property type="match status" value="1"/>
</dbReference>
<gene>
    <name evidence="2" type="ORF">DB31_7553</name>
</gene>
<protein>
    <submittedName>
        <fullName evidence="2">Acetyltransferase, GNAT family protein</fullName>
    </submittedName>
</protein>
<evidence type="ECO:0000313" key="2">
    <source>
        <dbReference type="EMBL" id="KFE68316.1"/>
    </source>
</evidence>
<dbReference type="CDD" id="cd04301">
    <property type="entry name" value="NAT_SF"/>
    <property type="match status" value="1"/>
</dbReference>
<evidence type="ECO:0000313" key="3">
    <source>
        <dbReference type="Proteomes" id="UP000028725"/>
    </source>
</evidence>
<keyword evidence="2" id="KW-0808">Transferase</keyword>
<dbReference type="Proteomes" id="UP000028725">
    <property type="component" value="Unassembled WGS sequence"/>
</dbReference>
<name>A0A085WKV3_9BACT</name>
<sequence>MTDAELDGRLRANITAFKQFQASQGSLRSLTLPGLAAFAQPNHPQLMGQQQVFFHDTEALRAALPTLEDFYRSHGVQLWRVWVPPGNPVGPALERAGYRPEGSTPAMGLSLADTPLTPPSLPLEELPSQEELIPLNAEAFGPSAAFELRPWHSQPYGPVRIRGIREAGRLIAAGLSFDVEDTAGIYLVATAPSARKRGLATEVMRGLLLDARARNQRAAVLQSTVQGHSVYLRMGFRDLGDWVNWVRRWA</sequence>
<dbReference type="AlphaFoldDB" id="A0A085WKV3"/>
<dbReference type="InterPro" id="IPR016181">
    <property type="entry name" value="Acyl_CoA_acyltransferase"/>
</dbReference>
<accession>A0A085WKV3</accession>
<feature type="domain" description="N-acetyltransferase" evidence="1">
    <location>
        <begin position="119"/>
        <end position="250"/>
    </location>
</feature>
<keyword evidence="3" id="KW-1185">Reference proteome</keyword>
<reference evidence="2 3" key="1">
    <citation type="submission" date="2014-04" db="EMBL/GenBank/DDBJ databases">
        <title>Genome assembly of Hyalangium minutum DSM 14724.</title>
        <authorList>
            <person name="Sharma G."/>
            <person name="Subramanian S."/>
        </authorList>
    </citation>
    <scope>NUCLEOTIDE SEQUENCE [LARGE SCALE GENOMIC DNA]</scope>
    <source>
        <strain evidence="2 3">DSM 14724</strain>
    </source>
</reference>
<dbReference type="RefSeq" id="WP_044188978.1">
    <property type="nucleotide sequence ID" value="NZ_JMCB01000006.1"/>
</dbReference>
<dbReference type="EMBL" id="JMCB01000006">
    <property type="protein sequence ID" value="KFE68316.1"/>
    <property type="molecule type" value="Genomic_DNA"/>
</dbReference>